<dbReference type="InterPro" id="IPR027417">
    <property type="entry name" value="P-loop_NTPase"/>
</dbReference>
<evidence type="ECO:0000313" key="2">
    <source>
        <dbReference type="EMBL" id="BBQ30633.1"/>
    </source>
</evidence>
<organism evidence="2 3">
    <name type="scientific">Aeromonas caviae</name>
    <name type="common">Aeromonas punctata</name>
    <dbReference type="NCBI Taxonomy" id="648"/>
    <lineage>
        <taxon>Bacteria</taxon>
        <taxon>Pseudomonadati</taxon>
        <taxon>Pseudomonadota</taxon>
        <taxon>Gammaproteobacteria</taxon>
        <taxon>Aeromonadales</taxon>
        <taxon>Aeromonadaceae</taxon>
        <taxon>Aeromonas</taxon>
    </lineage>
</organism>
<dbReference type="Pfam" id="PF05707">
    <property type="entry name" value="Zot"/>
    <property type="match status" value="1"/>
</dbReference>
<dbReference type="RefSeq" id="WP_182934858.1">
    <property type="nucleotide sequence ID" value="NZ_AP021927.1"/>
</dbReference>
<dbReference type="SUPFAM" id="SSF52540">
    <property type="entry name" value="P-loop containing nucleoside triphosphate hydrolases"/>
    <property type="match status" value="1"/>
</dbReference>
<evidence type="ECO:0000259" key="1">
    <source>
        <dbReference type="Pfam" id="PF05707"/>
    </source>
</evidence>
<gene>
    <name evidence="2" type="ORF">WP2W18E01_22150</name>
</gene>
<evidence type="ECO:0000313" key="3">
    <source>
        <dbReference type="Proteomes" id="UP000515756"/>
    </source>
</evidence>
<name>A0A6S4TU55_AERCA</name>
<dbReference type="EMBL" id="AP021927">
    <property type="protein sequence ID" value="BBQ30633.1"/>
    <property type="molecule type" value="Genomic_DNA"/>
</dbReference>
<proteinExistence type="predicted"/>
<dbReference type="Proteomes" id="UP000515756">
    <property type="component" value="Chromosome"/>
</dbReference>
<protein>
    <recommendedName>
        <fullName evidence="1">Zona occludens toxin N-terminal domain-containing protein</fullName>
    </recommendedName>
</protein>
<dbReference type="InterPro" id="IPR008900">
    <property type="entry name" value="Zot_N"/>
</dbReference>
<accession>A0A6S4TU55</accession>
<reference evidence="2 3" key="1">
    <citation type="submission" date="2019-12" db="EMBL/GenBank/DDBJ databases">
        <title>complete genome sequences of Aeromonas caviae str. WP2-W18-ESBL-01 isolated from wastewater treatment plant effluent.</title>
        <authorList>
            <person name="Sekizuka T."/>
            <person name="Itokawa K."/>
            <person name="Yatsu K."/>
            <person name="Inamine Y."/>
            <person name="Kuroda M."/>
        </authorList>
    </citation>
    <scope>NUCLEOTIDE SEQUENCE [LARGE SCALE GENOMIC DNA]</scope>
    <source>
        <strain evidence="2 3">WP2-W18-ESBL-01</strain>
    </source>
</reference>
<dbReference type="Gene3D" id="3.40.50.300">
    <property type="entry name" value="P-loop containing nucleotide triphosphate hydrolases"/>
    <property type="match status" value="1"/>
</dbReference>
<dbReference type="AlphaFoldDB" id="A0A6S4TU55"/>
<feature type="domain" description="Zona occludens toxin N-terminal" evidence="1">
    <location>
        <begin position="1"/>
        <end position="174"/>
    </location>
</feature>
<sequence>MITLITGTPGAGKTLRCVELLAELRNSDDPKIRSRLIFANITDLAPEIGAVAEFDPLKWMGLPEGCLIVVDECQDFWPSRPSGSKRPESVAALNTHRHKGIDLILLTQHPGLVDQDIRALVGRHLHAYRPRAQEHSVWYEWSYCETACQPKLKPIPEKRRFNKQIFSLYKSTVENTHKPQSWWPIIKKTLLPLGAIVGGVAMMVVSFSGVAAKKGPASDVAQVEAGQGTELELPLYQEPSGAVPTLTPAAPTAPVLPVLAYHGWQRYAGKTDLLLCQEGADGRCEVSLTWADVQHWREEGGHIVVMGGPNGPDLWRITDRSLWVDALEQGVQLARR</sequence>